<evidence type="ECO:0000256" key="4">
    <source>
        <dbReference type="ARBA" id="ARBA00023002"/>
    </source>
</evidence>
<dbReference type="AlphaFoldDB" id="A0A918IYL7"/>
<protein>
    <submittedName>
        <fullName evidence="6">FMN reductase</fullName>
    </submittedName>
</protein>
<dbReference type="Pfam" id="PF03358">
    <property type="entry name" value="FMN_red"/>
    <property type="match status" value="1"/>
</dbReference>
<keyword evidence="2" id="KW-0285">Flavoprotein</keyword>
<dbReference type="RefSeq" id="WP_229804204.1">
    <property type="nucleotide sequence ID" value="NZ_BMYQ01000010.1"/>
</dbReference>
<evidence type="ECO:0000313" key="6">
    <source>
        <dbReference type="EMBL" id="GGW38996.1"/>
    </source>
</evidence>
<sequence>MTRSLIGLSGNLERPSKTRALVQTIVATAADRFEAAGAVYDLADFGPSLGTARRVEDLAATARAALEVILSADALVVASPVYKGSYTGLFKHLIDLIDPAALQGKPVLLAATGGGDRHALVIEHQLRPLFGFFEAQTLPTGVYAADRDFAGGQPAAPALLDRLGRAIDQLSPVFARRVSPRPLELSA</sequence>
<dbReference type="GO" id="GO:0016491">
    <property type="term" value="F:oxidoreductase activity"/>
    <property type="evidence" value="ECO:0007669"/>
    <property type="project" value="UniProtKB-KW"/>
</dbReference>
<gene>
    <name evidence="6" type="ORF">GCM10011452_29260</name>
</gene>
<evidence type="ECO:0000256" key="3">
    <source>
        <dbReference type="ARBA" id="ARBA00022643"/>
    </source>
</evidence>
<proteinExistence type="inferred from homology"/>
<dbReference type="SUPFAM" id="SSF52218">
    <property type="entry name" value="Flavoproteins"/>
    <property type="match status" value="1"/>
</dbReference>
<evidence type="ECO:0000256" key="1">
    <source>
        <dbReference type="ARBA" id="ARBA00005990"/>
    </source>
</evidence>
<dbReference type="Proteomes" id="UP000628984">
    <property type="component" value="Unassembled WGS sequence"/>
</dbReference>
<evidence type="ECO:0000313" key="7">
    <source>
        <dbReference type="Proteomes" id="UP000628984"/>
    </source>
</evidence>
<dbReference type="Gene3D" id="3.40.50.360">
    <property type="match status" value="1"/>
</dbReference>
<evidence type="ECO:0000259" key="5">
    <source>
        <dbReference type="Pfam" id="PF03358"/>
    </source>
</evidence>
<keyword evidence="4" id="KW-0560">Oxidoreductase</keyword>
<comment type="caution">
    <text evidence="6">The sequence shown here is derived from an EMBL/GenBank/DDBJ whole genome shotgun (WGS) entry which is preliminary data.</text>
</comment>
<dbReference type="NCBIfam" id="TIGR03566">
    <property type="entry name" value="FMN_reduc_MsuE"/>
    <property type="match status" value="1"/>
</dbReference>
<keyword evidence="7" id="KW-1185">Reference proteome</keyword>
<reference evidence="6" key="2">
    <citation type="submission" date="2020-09" db="EMBL/GenBank/DDBJ databases">
        <authorList>
            <person name="Sun Q."/>
            <person name="Kim S."/>
        </authorList>
    </citation>
    <scope>NUCLEOTIDE SEQUENCE</scope>
    <source>
        <strain evidence="6">KCTC 23714</strain>
    </source>
</reference>
<keyword evidence="3" id="KW-0288">FMN</keyword>
<dbReference type="InterPro" id="IPR005025">
    <property type="entry name" value="FMN_Rdtase-like_dom"/>
</dbReference>
<dbReference type="PANTHER" id="PTHR43408">
    <property type="entry name" value="FMN REDUCTASE (NADPH)"/>
    <property type="match status" value="1"/>
</dbReference>
<dbReference type="InterPro" id="IPR051814">
    <property type="entry name" value="NAD(P)H-dep_FMN_reductase"/>
</dbReference>
<reference evidence="6" key="1">
    <citation type="journal article" date="2014" name="Int. J. Syst. Evol. Microbiol.">
        <title>Complete genome sequence of Corynebacterium casei LMG S-19264T (=DSM 44701T), isolated from a smear-ripened cheese.</title>
        <authorList>
            <consortium name="US DOE Joint Genome Institute (JGI-PGF)"/>
            <person name="Walter F."/>
            <person name="Albersmeier A."/>
            <person name="Kalinowski J."/>
            <person name="Ruckert C."/>
        </authorList>
    </citation>
    <scope>NUCLEOTIDE SEQUENCE</scope>
    <source>
        <strain evidence="6">KCTC 23714</strain>
    </source>
</reference>
<evidence type="ECO:0000256" key="2">
    <source>
        <dbReference type="ARBA" id="ARBA00022630"/>
    </source>
</evidence>
<comment type="similarity">
    <text evidence="1">Belongs to the SsuE family.</text>
</comment>
<dbReference type="InterPro" id="IPR019912">
    <property type="entry name" value="FMN_Rdtase_MsuE-like"/>
</dbReference>
<dbReference type="InterPro" id="IPR029039">
    <property type="entry name" value="Flavoprotein-like_sf"/>
</dbReference>
<accession>A0A918IYL7</accession>
<name>A0A918IYL7_9RHOB</name>
<dbReference type="EMBL" id="BMYQ01000010">
    <property type="protein sequence ID" value="GGW38996.1"/>
    <property type="molecule type" value="Genomic_DNA"/>
</dbReference>
<dbReference type="PANTHER" id="PTHR43408:SF2">
    <property type="entry name" value="FMN REDUCTASE (NADPH)"/>
    <property type="match status" value="1"/>
</dbReference>
<organism evidence="6 7">
    <name type="scientific">Gemmobacter lanyuensis</name>
    <dbReference type="NCBI Taxonomy" id="1054497"/>
    <lineage>
        <taxon>Bacteria</taxon>
        <taxon>Pseudomonadati</taxon>
        <taxon>Pseudomonadota</taxon>
        <taxon>Alphaproteobacteria</taxon>
        <taxon>Rhodobacterales</taxon>
        <taxon>Paracoccaceae</taxon>
        <taxon>Gemmobacter</taxon>
    </lineage>
</organism>
<feature type="domain" description="NADPH-dependent FMN reductase-like" evidence="5">
    <location>
        <begin position="5"/>
        <end position="148"/>
    </location>
</feature>